<feature type="transmembrane region" description="Helical" evidence="1">
    <location>
        <begin position="42"/>
        <end position="68"/>
    </location>
</feature>
<sequence length="98" mass="9805">MSAVIAFLAAPAAVAYLMWMLGVVAAGPVAGGFVAWLMQMGAPMWLVGLLQAVGMSGLGAVGAALFAIMTGSAVLVVMDGCGYSCAPFPCSYVPCDLV</sequence>
<keyword evidence="1" id="KW-1133">Transmembrane helix</keyword>
<evidence type="ECO:0000313" key="2">
    <source>
        <dbReference type="Proteomes" id="UP000887566"/>
    </source>
</evidence>
<protein>
    <submittedName>
        <fullName evidence="3">Uncharacterized protein</fullName>
    </submittedName>
</protein>
<keyword evidence="1" id="KW-0472">Membrane</keyword>
<accession>A0A914X1T9</accession>
<reference evidence="3" key="1">
    <citation type="submission" date="2022-11" db="UniProtKB">
        <authorList>
            <consortium name="WormBaseParasite"/>
        </authorList>
    </citation>
    <scope>IDENTIFICATION</scope>
</reference>
<evidence type="ECO:0000256" key="1">
    <source>
        <dbReference type="SAM" id="Phobius"/>
    </source>
</evidence>
<dbReference type="WBParaSite" id="PSAMB.scaffold59size90046.g1288.t1">
    <property type="protein sequence ID" value="PSAMB.scaffold59size90046.g1288.t1"/>
    <property type="gene ID" value="PSAMB.scaffold59size90046.g1288"/>
</dbReference>
<name>A0A914X1T9_9BILA</name>
<organism evidence="2 3">
    <name type="scientific">Plectus sambesii</name>
    <dbReference type="NCBI Taxonomy" id="2011161"/>
    <lineage>
        <taxon>Eukaryota</taxon>
        <taxon>Metazoa</taxon>
        <taxon>Ecdysozoa</taxon>
        <taxon>Nematoda</taxon>
        <taxon>Chromadorea</taxon>
        <taxon>Plectida</taxon>
        <taxon>Plectina</taxon>
        <taxon>Plectoidea</taxon>
        <taxon>Plectidae</taxon>
        <taxon>Plectus</taxon>
    </lineage>
</organism>
<keyword evidence="2" id="KW-1185">Reference proteome</keyword>
<keyword evidence="1" id="KW-0812">Transmembrane</keyword>
<proteinExistence type="predicted"/>
<dbReference type="AlphaFoldDB" id="A0A914X1T9"/>
<dbReference type="Proteomes" id="UP000887566">
    <property type="component" value="Unplaced"/>
</dbReference>
<evidence type="ECO:0000313" key="3">
    <source>
        <dbReference type="WBParaSite" id="PSAMB.scaffold59size90046.g1288.t1"/>
    </source>
</evidence>